<dbReference type="Gene3D" id="2.20.25.160">
    <property type="match status" value="1"/>
</dbReference>
<evidence type="ECO:0000313" key="16">
    <source>
        <dbReference type="EMBL" id="KAK1792116.1"/>
    </source>
</evidence>
<evidence type="ECO:0000256" key="13">
    <source>
        <dbReference type="ARBA" id="ARBA00049326"/>
    </source>
</evidence>
<keyword evidence="9" id="KW-0472">Membrane</keyword>
<evidence type="ECO:0000256" key="12">
    <source>
        <dbReference type="ARBA" id="ARBA00048435"/>
    </source>
</evidence>
<evidence type="ECO:0000256" key="9">
    <source>
        <dbReference type="ARBA" id="ARBA00023136"/>
    </source>
</evidence>
<proteinExistence type="inferred from homology"/>
<evidence type="ECO:0000259" key="14">
    <source>
        <dbReference type="Pfam" id="PF04952"/>
    </source>
</evidence>
<keyword evidence="6" id="KW-0479">Metal-binding</keyword>
<feature type="domain" description="Succinylglutamate desuccinylase/Aspartoacylase catalytic" evidence="15">
    <location>
        <begin position="29"/>
        <end position="246"/>
    </location>
</feature>
<gene>
    <name evidence="16" type="ORF">P4O66_001893</name>
</gene>
<evidence type="ECO:0000256" key="8">
    <source>
        <dbReference type="ARBA" id="ARBA00022833"/>
    </source>
</evidence>
<evidence type="ECO:0000256" key="6">
    <source>
        <dbReference type="ARBA" id="ARBA00022723"/>
    </source>
</evidence>
<dbReference type="SUPFAM" id="SSF53187">
    <property type="entry name" value="Zn-dependent exopeptidases"/>
    <property type="match status" value="1"/>
</dbReference>
<comment type="similarity">
    <text evidence="3">Belongs to the AspA/AstE family. Aspartoacylase subfamily.</text>
</comment>
<dbReference type="GO" id="GO:0016788">
    <property type="term" value="F:hydrolase activity, acting on ester bonds"/>
    <property type="evidence" value="ECO:0007669"/>
    <property type="project" value="InterPro"/>
</dbReference>
<dbReference type="InterPro" id="IPR016708">
    <property type="entry name" value="Aspartoacylase"/>
</dbReference>
<dbReference type="Proteomes" id="UP001239994">
    <property type="component" value="Unassembled WGS sequence"/>
</dbReference>
<keyword evidence="5" id="KW-0963">Cytoplasm</keyword>
<evidence type="ECO:0000256" key="4">
    <source>
        <dbReference type="ARBA" id="ARBA00022475"/>
    </source>
</evidence>
<dbReference type="Pfam" id="PF04952">
    <property type="entry name" value="AstE_AspA_hybrid"/>
    <property type="match status" value="1"/>
</dbReference>
<dbReference type="EMBL" id="JAROKS010000019">
    <property type="protein sequence ID" value="KAK1792116.1"/>
    <property type="molecule type" value="Genomic_DNA"/>
</dbReference>
<reference evidence="16" key="1">
    <citation type="submission" date="2023-03" db="EMBL/GenBank/DDBJ databases">
        <title>Electrophorus voltai genome.</title>
        <authorList>
            <person name="Bian C."/>
        </authorList>
    </citation>
    <scope>NUCLEOTIDE SEQUENCE</scope>
    <source>
        <strain evidence="16">CB-2022</strain>
        <tissue evidence="16">Muscle</tissue>
    </source>
</reference>
<evidence type="ECO:0000256" key="2">
    <source>
        <dbReference type="ARBA" id="ARBA00004496"/>
    </source>
</evidence>
<dbReference type="GO" id="GO:0046872">
    <property type="term" value="F:metal ion binding"/>
    <property type="evidence" value="ECO:0007669"/>
    <property type="project" value="UniProtKB-KW"/>
</dbReference>
<keyword evidence="4" id="KW-1003">Cell membrane</keyword>
<dbReference type="HAMAP" id="MF_00704">
    <property type="entry name" value="Aspartoacylase"/>
    <property type="match status" value="1"/>
</dbReference>
<organism evidence="16 17">
    <name type="scientific">Electrophorus voltai</name>
    <dbReference type="NCBI Taxonomy" id="2609070"/>
    <lineage>
        <taxon>Eukaryota</taxon>
        <taxon>Metazoa</taxon>
        <taxon>Chordata</taxon>
        <taxon>Craniata</taxon>
        <taxon>Vertebrata</taxon>
        <taxon>Euteleostomi</taxon>
        <taxon>Actinopterygii</taxon>
        <taxon>Neopterygii</taxon>
        <taxon>Teleostei</taxon>
        <taxon>Ostariophysi</taxon>
        <taxon>Gymnotiformes</taxon>
        <taxon>Gymnotoidei</taxon>
        <taxon>Gymnotidae</taxon>
        <taxon>Electrophorus</taxon>
    </lineage>
</organism>
<sequence>MLIQGVLGWQPVSELPRRSMGLITLPVIRRMAVCGGTHGNELTGVYLVPELERQRREKGDTLWPVPVTTVLSNPRAVKECKRYVNKDLNRCFTSAILSSPVTDTTPYEVQRAQELNSMLGPKGTADATDIICDLHNTTANMGLTVISYSHTNWVIMHIYKYLQARLTDPRTWLLDSTCINCFSSVEKITKVPVRLILLNIPICDAYSLESVAKHGISLEVGPQPHGVVRADIFNVMKEGVNVVLDWIQHFNSGKVIEGAEVDVFMFEKSVDYPRDTETQNPLAVIHPQLQDQDFCLLQRGDPLFLTFSGETVGYDEEEPLHPFFINEAAYYEKGIAFHLARKKTLVIPNIQAKND</sequence>
<feature type="domain" description="AstE/AspA barrel-sandwich hybrid" evidence="14">
    <location>
        <begin position="260"/>
        <end position="342"/>
    </location>
</feature>
<evidence type="ECO:0000256" key="5">
    <source>
        <dbReference type="ARBA" id="ARBA00022490"/>
    </source>
</evidence>
<keyword evidence="7" id="KW-0378">Hydrolase</keyword>
<keyword evidence="17" id="KW-1185">Reference proteome</keyword>
<dbReference type="InterPro" id="IPR007036">
    <property type="entry name" value="Aste_AspA_hybrid_dom"/>
</dbReference>
<keyword evidence="8" id="KW-0862">Zinc</keyword>
<evidence type="ECO:0000256" key="3">
    <source>
        <dbReference type="ARBA" id="ARBA00006173"/>
    </source>
</evidence>
<dbReference type="PANTHER" id="PTHR15162">
    <property type="entry name" value="ASPARTOACYLASE"/>
    <property type="match status" value="1"/>
</dbReference>
<comment type="subcellular location">
    <subcellularLocation>
        <location evidence="11">Apical cell membrane</location>
        <topology evidence="11">Peripheral membrane protein</topology>
    </subcellularLocation>
    <subcellularLocation>
        <location evidence="2">Cytoplasm</location>
    </subcellularLocation>
</comment>
<evidence type="ECO:0000256" key="1">
    <source>
        <dbReference type="ARBA" id="ARBA00001947"/>
    </source>
</evidence>
<evidence type="ECO:0000256" key="10">
    <source>
        <dbReference type="ARBA" id="ARBA00034807"/>
    </source>
</evidence>
<comment type="catalytic activity">
    <reaction evidence="13">
        <text>an N-acyl-aromatic L-alpha-amino acid + H2O = an aromatic L-alpha-amino acid + a carboxylate</text>
        <dbReference type="Rhea" id="RHEA:54184"/>
        <dbReference type="ChEBI" id="CHEBI:15377"/>
        <dbReference type="ChEBI" id="CHEBI:29067"/>
        <dbReference type="ChEBI" id="CHEBI:84824"/>
        <dbReference type="ChEBI" id="CHEBI:138093"/>
        <dbReference type="EC" id="3.5.1.114"/>
    </reaction>
</comment>
<dbReference type="GO" id="GO:0005829">
    <property type="term" value="C:cytosol"/>
    <property type="evidence" value="ECO:0007669"/>
    <property type="project" value="TreeGrafter"/>
</dbReference>
<dbReference type="GO" id="GO:0004046">
    <property type="term" value="F:aminoacylase activity"/>
    <property type="evidence" value="ECO:0007669"/>
    <property type="project" value="TreeGrafter"/>
</dbReference>
<evidence type="ECO:0000256" key="11">
    <source>
        <dbReference type="ARBA" id="ARBA00037831"/>
    </source>
</evidence>
<evidence type="ECO:0000256" key="7">
    <source>
        <dbReference type="ARBA" id="ARBA00022801"/>
    </source>
</evidence>
<dbReference type="PANTHER" id="PTHR15162:SF5">
    <property type="entry name" value="N-ACYL-AROMATIC-L-AMINO ACID AMIDOHYDROLASE (CARBOXYLATE-FORMING)"/>
    <property type="match status" value="1"/>
</dbReference>
<comment type="cofactor">
    <cofactor evidence="1">
        <name>Zn(2+)</name>
        <dbReference type="ChEBI" id="CHEBI:29105"/>
    </cofactor>
</comment>
<comment type="caution">
    <text evidence="16">The sequence shown here is derived from an EMBL/GenBank/DDBJ whole genome shotgun (WGS) entry which is preliminary data.</text>
</comment>
<dbReference type="InterPro" id="IPR050178">
    <property type="entry name" value="AspA/AstE_fam"/>
</dbReference>
<dbReference type="CDD" id="cd06909">
    <property type="entry name" value="M14_ASPA"/>
    <property type="match status" value="1"/>
</dbReference>
<dbReference type="Gene3D" id="3.40.630.10">
    <property type="entry name" value="Zn peptidases"/>
    <property type="match status" value="1"/>
</dbReference>
<name>A0AAD8Z612_9TELE</name>
<accession>A0AAD8Z612</accession>
<protein>
    <recommendedName>
        <fullName evidence="10">N-acyl-aromatic-L-amino acid amidohydrolase</fullName>
        <ecNumber evidence="10">3.5.1.114</ecNumber>
    </recommendedName>
</protein>
<dbReference type="GO" id="GO:0016324">
    <property type="term" value="C:apical plasma membrane"/>
    <property type="evidence" value="ECO:0007669"/>
    <property type="project" value="UniProtKB-SubCell"/>
</dbReference>
<dbReference type="EC" id="3.5.1.114" evidence="10"/>
<dbReference type="AlphaFoldDB" id="A0AAD8Z612"/>
<comment type="catalytic activity">
    <reaction evidence="12">
        <text>an N-acetyl-L-cysteine-S-conjugate + H2O = an S-substituted L-cysteine + acetate</text>
        <dbReference type="Rhea" id="RHEA:36855"/>
        <dbReference type="ChEBI" id="CHEBI:15377"/>
        <dbReference type="ChEBI" id="CHEBI:30089"/>
        <dbReference type="ChEBI" id="CHEBI:58717"/>
        <dbReference type="ChEBI" id="CHEBI:58718"/>
        <dbReference type="EC" id="3.5.1.114"/>
    </reaction>
</comment>
<dbReference type="Pfam" id="PF24827">
    <property type="entry name" value="AstE_AspA_cat"/>
    <property type="match status" value="1"/>
</dbReference>
<evidence type="ECO:0000313" key="17">
    <source>
        <dbReference type="Proteomes" id="UP001239994"/>
    </source>
</evidence>
<dbReference type="InterPro" id="IPR055438">
    <property type="entry name" value="AstE_AspA_cat"/>
</dbReference>
<evidence type="ECO:0000259" key="15">
    <source>
        <dbReference type="Pfam" id="PF24827"/>
    </source>
</evidence>